<dbReference type="SMART" id="SM00859">
    <property type="entry name" value="Semialdhyde_dh"/>
    <property type="match status" value="1"/>
</dbReference>
<dbReference type="GO" id="GO:0005737">
    <property type="term" value="C:cytoplasm"/>
    <property type="evidence" value="ECO:0007669"/>
    <property type="project" value="UniProtKB-SubCell"/>
</dbReference>
<keyword evidence="5 7" id="KW-0560">Oxidoreductase</keyword>
<evidence type="ECO:0000313" key="12">
    <source>
        <dbReference type="Proteomes" id="UP000091929"/>
    </source>
</evidence>
<dbReference type="EMBL" id="LNGE01000004">
    <property type="protein sequence ID" value="KYC46138.1"/>
    <property type="molecule type" value="Genomic_DNA"/>
</dbReference>
<protein>
    <recommendedName>
        <fullName evidence="7">N-acetyl-gamma-glutamyl-phosphate reductase</fullName>
        <shortName evidence="7">AGPR</shortName>
        <ecNumber evidence="7">1.2.1.38</ecNumber>
    </recommendedName>
    <alternativeName>
        <fullName evidence="7">N-acetyl-glutamate semialdehyde dehydrogenase</fullName>
        <shortName evidence="7">NAGSA dehydrogenase</shortName>
    </alternativeName>
</protein>
<dbReference type="PATRIC" id="fig|1706436.3.peg.240"/>
<dbReference type="Proteomes" id="UP000092403">
    <property type="component" value="Unassembled WGS sequence"/>
</dbReference>
<dbReference type="EMBL" id="LNGF01000001">
    <property type="protein sequence ID" value="KYC48771.1"/>
    <property type="molecule type" value="Genomic_DNA"/>
</dbReference>
<dbReference type="EMBL" id="LNJC01000001">
    <property type="protein sequence ID" value="KYC51419.1"/>
    <property type="molecule type" value="Genomic_DNA"/>
</dbReference>
<dbReference type="GO" id="GO:0006526">
    <property type="term" value="P:L-arginine biosynthetic process"/>
    <property type="evidence" value="ECO:0007669"/>
    <property type="project" value="UniProtKB-UniRule"/>
</dbReference>
<dbReference type="SUPFAM" id="SSF51735">
    <property type="entry name" value="NAD(P)-binding Rossmann-fold domains"/>
    <property type="match status" value="1"/>
</dbReference>
<keyword evidence="7" id="KW-0963">Cytoplasm</keyword>
<evidence type="ECO:0000256" key="1">
    <source>
        <dbReference type="ARBA" id="ARBA00004862"/>
    </source>
</evidence>
<keyword evidence="2 7" id="KW-0055">Arginine biosynthesis</keyword>
<keyword evidence="4 7" id="KW-0521">NADP</keyword>
<organism evidence="10 12">
    <name type="scientific">Candidatus Methanofastidiosum methylothiophilum</name>
    <dbReference type="NCBI Taxonomy" id="1705564"/>
    <lineage>
        <taxon>Archaea</taxon>
        <taxon>Methanobacteriati</taxon>
        <taxon>Methanobacteriota</taxon>
        <taxon>Stenosarchaea group</taxon>
        <taxon>Candidatus Methanofastidiosia</taxon>
        <taxon>Candidatus Methanofastidiosales</taxon>
        <taxon>Candidatus Methanofastidiosaceae</taxon>
        <taxon>Candidatus Methanofastidiosum</taxon>
    </lineage>
</organism>
<dbReference type="GO" id="GO:0003942">
    <property type="term" value="F:N-acetyl-gamma-glutamyl-phosphate reductase activity"/>
    <property type="evidence" value="ECO:0007669"/>
    <property type="project" value="UniProtKB-UniRule"/>
</dbReference>
<proteinExistence type="inferred from homology"/>
<feature type="active site" evidence="7">
    <location>
        <position position="151"/>
    </location>
</feature>
<evidence type="ECO:0000313" key="13">
    <source>
        <dbReference type="Proteomes" id="UP000092401"/>
    </source>
</evidence>
<dbReference type="Gene3D" id="3.30.360.10">
    <property type="entry name" value="Dihydrodipicolinate Reductase, domain 2"/>
    <property type="match status" value="1"/>
</dbReference>
<dbReference type="InterPro" id="IPR036291">
    <property type="entry name" value="NAD(P)-bd_dom_sf"/>
</dbReference>
<comment type="caution">
    <text evidence="10">The sequence shown here is derived from an EMBL/GenBank/DDBJ whole genome shotgun (WGS) entry which is preliminary data.</text>
</comment>
<evidence type="ECO:0000313" key="11">
    <source>
        <dbReference type="EMBL" id="KYC51419.1"/>
    </source>
</evidence>
<dbReference type="InterPro" id="IPR050085">
    <property type="entry name" value="AGPR"/>
</dbReference>
<comment type="similarity">
    <text evidence="7">Belongs to the NAGSA dehydrogenase family. Type 1 subfamily.</text>
</comment>
<comment type="pathway">
    <text evidence="1 7">Amino-acid biosynthesis; L-arginine biosynthesis; N(2)-acetyl-L-ornithine from L-glutamate: step 3/4.</text>
</comment>
<evidence type="ECO:0000256" key="5">
    <source>
        <dbReference type="ARBA" id="ARBA00023002"/>
    </source>
</evidence>
<dbReference type="Pfam" id="PF22698">
    <property type="entry name" value="Semialdhyde_dhC_1"/>
    <property type="match status" value="1"/>
</dbReference>
<dbReference type="GO" id="GO:0051287">
    <property type="term" value="F:NAD binding"/>
    <property type="evidence" value="ECO:0007669"/>
    <property type="project" value="InterPro"/>
</dbReference>
<dbReference type="GO" id="GO:0070401">
    <property type="term" value="F:NADP+ binding"/>
    <property type="evidence" value="ECO:0007669"/>
    <property type="project" value="InterPro"/>
</dbReference>
<evidence type="ECO:0000256" key="2">
    <source>
        <dbReference type="ARBA" id="ARBA00022571"/>
    </source>
</evidence>
<dbReference type="InterPro" id="IPR058924">
    <property type="entry name" value="AGPR_dimerisation_dom"/>
</dbReference>
<dbReference type="PATRIC" id="fig|1706437.3.peg.82"/>
<comment type="subcellular location">
    <subcellularLocation>
        <location evidence="7">Cytoplasm</location>
    </subcellularLocation>
</comment>
<evidence type="ECO:0000313" key="10">
    <source>
        <dbReference type="EMBL" id="KYC48771.1"/>
    </source>
</evidence>
<dbReference type="EC" id="1.2.1.38" evidence="7"/>
<dbReference type="PANTHER" id="PTHR32338">
    <property type="entry name" value="N-ACETYL-GAMMA-GLUTAMYL-PHOSPHATE REDUCTASE, CHLOROPLASTIC-RELATED-RELATED"/>
    <property type="match status" value="1"/>
</dbReference>
<name>A0A150IUT4_9EURY</name>
<feature type="domain" description="Semialdehyde dehydrogenase NAD-binding" evidence="8">
    <location>
        <begin position="2"/>
        <end position="143"/>
    </location>
</feature>
<evidence type="ECO:0000259" key="8">
    <source>
        <dbReference type="SMART" id="SM00859"/>
    </source>
</evidence>
<dbReference type="Proteomes" id="UP000092401">
    <property type="component" value="Unassembled WGS sequence"/>
</dbReference>
<dbReference type="PANTHER" id="PTHR32338:SF10">
    <property type="entry name" value="N-ACETYL-GAMMA-GLUTAMYL-PHOSPHATE REDUCTASE, CHLOROPLASTIC-RELATED"/>
    <property type="match status" value="1"/>
</dbReference>
<dbReference type="UniPathway" id="UPA00068">
    <property type="reaction ID" value="UER00108"/>
</dbReference>
<dbReference type="InterPro" id="IPR000534">
    <property type="entry name" value="Semialdehyde_DH_NAD-bd"/>
</dbReference>
<keyword evidence="3 7" id="KW-0028">Amino-acid biosynthesis</keyword>
<dbReference type="NCBIfam" id="TIGR01850">
    <property type="entry name" value="argC"/>
    <property type="match status" value="1"/>
</dbReference>
<accession>A0A150IMM2</accession>
<evidence type="ECO:0000313" key="9">
    <source>
        <dbReference type="EMBL" id="KYC46138.1"/>
    </source>
</evidence>
<dbReference type="Pfam" id="PF01118">
    <property type="entry name" value="Semialdhyde_dh"/>
    <property type="match status" value="1"/>
</dbReference>
<sequence>MIASIIGATGYTGGEVLRLLLNHNNIEIGILTSESYAGKKVSDVHPNLTGLVNQNFVELNMDKIIEESDVIFAALPHGASNEIISKIYSINENVNLIDLSGDFRFDDLAVYEEWYKIKHTDPELNKKAVFGLPELYKEKIKKAKLIANPGCYPTSAILGSAPLLKNKLVKTDVIVDSKSGVSGAGKKLTANTHFPEANENFSAYGIATHRHSPEIQQEMEKLFGNKVNLSFTPHLVPINRGILTTIYMTFNEFMETKDVISLYREFYKDCPFVRVLEEGKFPQTKAVSGSNYCDIGIKSDKRTGRVIAVSAIDNLVKGASGQAIQNMNLMMGFDEKEGLRVVPLYP</sequence>
<evidence type="ECO:0000256" key="3">
    <source>
        <dbReference type="ARBA" id="ARBA00022605"/>
    </source>
</evidence>
<dbReference type="PATRIC" id="fig|1706438.3.peg.81"/>
<reference evidence="12 13" key="1">
    <citation type="journal article" date="2016" name="ISME J.">
        <title>Chasing the elusive Euryarchaeota class WSA2: genomes reveal a uniquely fastidious methyl-reducing methanogen.</title>
        <authorList>
            <person name="Nobu M.K."/>
            <person name="Narihiro T."/>
            <person name="Kuroda K."/>
            <person name="Mei R."/>
            <person name="Liu W.T."/>
        </authorList>
    </citation>
    <scope>NUCLEOTIDE SEQUENCE [LARGE SCALE GENOMIC DNA]</scope>
    <source>
        <strain evidence="9">B03fssc0709_Meth_Bin005</strain>
        <strain evidence="10">B15fssc0709_Meth_Bin003</strain>
        <strain evidence="11">BMIXfssc0709_Meth_Bin006</strain>
    </source>
</reference>
<evidence type="ECO:0000256" key="4">
    <source>
        <dbReference type="ARBA" id="ARBA00022857"/>
    </source>
</evidence>
<evidence type="ECO:0000256" key="7">
    <source>
        <dbReference type="HAMAP-Rule" id="MF_00150"/>
    </source>
</evidence>
<evidence type="ECO:0000256" key="6">
    <source>
        <dbReference type="ARBA" id="ARBA00050557"/>
    </source>
</evidence>
<dbReference type="FunFam" id="3.30.360.10:FF:000014">
    <property type="entry name" value="N-acetyl-gamma-glutamyl-phosphate reductase"/>
    <property type="match status" value="1"/>
</dbReference>
<dbReference type="CDD" id="cd23934">
    <property type="entry name" value="AGPR_1_C"/>
    <property type="match status" value="1"/>
</dbReference>
<dbReference type="HAMAP" id="MF_00150">
    <property type="entry name" value="ArgC_type1"/>
    <property type="match status" value="1"/>
</dbReference>
<dbReference type="Gene3D" id="3.40.50.720">
    <property type="entry name" value="NAD(P)-binding Rossmann-like Domain"/>
    <property type="match status" value="1"/>
</dbReference>
<accession>A0A150IUT4</accession>
<dbReference type="CDD" id="cd17895">
    <property type="entry name" value="AGPR_1_N"/>
    <property type="match status" value="1"/>
</dbReference>
<accession>A0A150J2I6</accession>
<comment type="catalytic activity">
    <reaction evidence="6 7">
        <text>N-acetyl-L-glutamate 5-semialdehyde + phosphate + NADP(+) = N-acetyl-L-glutamyl 5-phosphate + NADPH + H(+)</text>
        <dbReference type="Rhea" id="RHEA:21588"/>
        <dbReference type="ChEBI" id="CHEBI:15378"/>
        <dbReference type="ChEBI" id="CHEBI:29123"/>
        <dbReference type="ChEBI" id="CHEBI:43474"/>
        <dbReference type="ChEBI" id="CHEBI:57783"/>
        <dbReference type="ChEBI" id="CHEBI:57936"/>
        <dbReference type="ChEBI" id="CHEBI:58349"/>
        <dbReference type="EC" id="1.2.1.38"/>
    </reaction>
</comment>
<comment type="function">
    <text evidence="7">Catalyzes the NADPH-dependent reduction of N-acetyl-5-glutamyl phosphate to yield N-acetyl-L-glutamate 5-semialdehyde.</text>
</comment>
<dbReference type="SUPFAM" id="SSF55347">
    <property type="entry name" value="Glyceraldehyde-3-phosphate dehydrogenase-like, C-terminal domain"/>
    <property type="match status" value="1"/>
</dbReference>
<gene>
    <name evidence="7" type="primary">argC</name>
    <name evidence="9" type="ORF">APG10_00241</name>
    <name evidence="10" type="ORF">APG11_00082</name>
    <name evidence="11" type="ORF">APG12_00081</name>
</gene>
<dbReference type="AlphaFoldDB" id="A0A150IUT4"/>
<dbReference type="Proteomes" id="UP000091929">
    <property type="component" value="Unassembled WGS sequence"/>
</dbReference>
<dbReference type="InterPro" id="IPR000706">
    <property type="entry name" value="AGPR_type-1"/>
</dbReference>